<sequence length="106" mass="11662">MPSAPSKKGSGLAAANGLGRRNHHRRSRVAAFTKMEFEGGSPVDTPDSEQSEGSESEIEYLLTDVAKLVVFKMWGCAKGRWFEVALPFEFKSLEVCLESALRASRK</sequence>
<name>A0AAP0EJB5_9MAGN</name>
<feature type="region of interest" description="Disordered" evidence="1">
    <location>
        <begin position="1"/>
        <end position="25"/>
    </location>
</feature>
<reference evidence="2 3" key="1">
    <citation type="submission" date="2024-01" db="EMBL/GenBank/DDBJ databases">
        <title>Genome assemblies of Stephania.</title>
        <authorList>
            <person name="Yang L."/>
        </authorList>
    </citation>
    <scope>NUCLEOTIDE SEQUENCE [LARGE SCALE GENOMIC DNA]</scope>
    <source>
        <strain evidence="2">JXDWG</strain>
        <tissue evidence="2">Leaf</tissue>
    </source>
</reference>
<comment type="caution">
    <text evidence="2">The sequence shown here is derived from an EMBL/GenBank/DDBJ whole genome shotgun (WGS) entry which is preliminary data.</text>
</comment>
<proteinExistence type="predicted"/>
<keyword evidence="3" id="KW-1185">Reference proteome</keyword>
<organism evidence="2 3">
    <name type="scientific">Stephania cephalantha</name>
    <dbReference type="NCBI Taxonomy" id="152367"/>
    <lineage>
        <taxon>Eukaryota</taxon>
        <taxon>Viridiplantae</taxon>
        <taxon>Streptophyta</taxon>
        <taxon>Embryophyta</taxon>
        <taxon>Tracheophyta</taxon>
        <taxon>Spermatophyta</taxon>
        <taxon>Magnoliopsida</taxon>
        <taxon>Ranunculales</taxon>
        <taxon>Menispermaceae</taxon>
        <taxon>Menispermoideae</taxon>
        <taxon>Cissampelideae</taxon>
        <taxon>Stephania</taxon>
    </lineage>
</organism>
<evidence type="ECO:0000313" key="2">
    <source>
        <dbReference type="EMBL" id="KAK9094309.1"/>
    </source>
</evidence>
<protein>
    <submittedName>
        <fullName evidence="2">Uncharacterized protein</fullName>
    </submittedName>
</protein>
<evidence type="ECO:0000313" key="3">
    <source>
        <dbReference type="Proteomes" id="UP001419268"/>
    </source>
</evidence>
<evidence type="ECO:0000256" key="1">
    <source>
        <dbReference type="SAM" id="MobiDB-lite"/>
    </source>
</evidence>
<dbReference type="Proteomes" id="UP001419268">
    <property type="component" value="Unassembled WGS sequence"/>
</dbReference>
<gene>
    <name evidence="2" type="ORF">Scep_025778</name>
</gene>
<accession>A0AAP0EJB5</accession>
<dbReference type="EMBL" id="JBBNAG010000011">
    <property type="protein sequence ID" value="KAK9094309.1"/>
    <property type="molecule type" value="Genomic_DNA"/>
</dbReference>
<dbReference type="AlphaFoldDB" id="A0AAP0EJB5"/>